<dbReference type="KEGG" id="slau:SLA_6371"/>
<dbReference type="AlphaFoldDB" id="A0A160P616"/>
<gene>
    <name evidence="2" type="ORF">SLA_6371</name>
</gene>
<dbReference type="EMBL" id="AP017424">
    <property type="protein sequence ID" value="BAU87239.1"/>
    <property type="molecule type" value="Genomic_DNA"/>
</dbReference>
<feature type="transmembrane region" description="Helical" evidence="1">
    <location>
        <begin position="12"/>
        <end position="31"/>
    </location>
</feature>
<evidence type="ECO:0000256" key="1">
    <source>
        <dbReference type="SAM" id="Phobius"/>
    </source>
</evidence>
<protein>
    <submittedName>
        <fullName evidence="2">Uncharacterized protein</fullName>
    </submittedName>
</protein>
<keyword evidence="1" id="KW-0472">Membrane</keyword>
<evidence type="ECO:0000313" key="3">
    <source>
        <dbReference type="Proteomes" id="UP000217676"/>
    </source>
</evidence>
<keyword evidence="1" id="KW-0812">Transmembrane</keyword>
<evidence type="ECO:0000313" key="2">
    <source>
        <dbReference type="EMBL" id="BAU87239.1"/>
    </source>
</evidence>
<sequence length="195" mass="20769">MIVLPRSRRARMAAALGAAALLAGGGVWWWLAGRSEPEPVAVPPEVCGGALPAGRSVAALLPAEGAPYAERLTPDFTLPSGFWCGVTAGGVYLDFDYWRDVSSAYDEELAEQSRSPANARIRRGTAHGYANESKAVLFVDCPSPSSGREETLKVQVQTRMHVVARGDRPVEEFERLVGDAARYVAAQVGCAPVEG</sequence>
<proteinExistence type="predicted"/>
<organism evidence="2 3">
    <name type="scientific">Streptomyces laurentii</name>
    <dbReference type="NCBI Taxonomy" id="39478"/>
    <lineage>
        <taxon>Bacteria</taxon>
        <taxon>Bacillati</taxon>
        <taxon>Actinomycetota</taxon>
        <taxon>Actinomycetes</taxon>
        <taxon>Kitasatosporales</taxon>
        <taxon>Streptomycetaceae</taxon>
        <taxon>Streptomyces</taxon>
    </lineage>
</organism>
<keyword evidence="1" id="KW-1133">Transmembrane helix</keyword>
<name>A0A160P616_STRLU</name>
<accession>A0A160P616</accession>
<keyword evidence="3" id="KW-1185">Reference proteome</keyword>
<dbReference type="Proteomes" id="UP000217676">
    <property type="component" value="Chromosome"/>
</dbReference>
<reference evidence="2 3" key="1">
    <citation type="journal article" date="2016" name="Genome Announc.">
        <title>Complete Genome Sequence of Thiostrepton-Producing Streptomyces laurentii ATCC 31255.</title>
        <authorList>
            <person name="Doi K."/>
            <person name="Fujino Y."/>
            <person name="Nagayoshi Y."/>
            <person name="Ohshima T."/>
            <person name="Ogata S."/>
        </authorList>
    </citation>
    <scope>NUCLEOTIDE SEQUENCE [LARGE SCALE GENOMIC DNA]</scope>
    <source>
        <strain evidence="2 3">ATCC 31255</strain>
    </source>
</reference>